<name>A0A395LY53_9BACT</name>
<organism evidence="2 3">
    <name type="scientific">Candidatus Thermochlorobacter aerophilus</name>
    <dbReference type="NCBI Taxonomy" id="1868324"/>
    <lineage>
        <taxon>Bacteria</taxon>
        <taxon>Pseudomonadati</taxon>
        <taxon>Chlorobiota</taxon>
        <taxon>Chlorobiia</taxon>
        <taxon>Chlorobiales</taxon>
        <taxon>Candidatus Thermochlorobacteriaceae</taxon>
        <taxon>Candidatus Thermochlorobacter</taxon>
    </lineage>
</organism>
<reference evidence="2 3" key="1">
    <citation type="journal article" date="2011" name="ISME J.">
        <title>Community ecology of hot spring cyanobacterial mats: predominant populations and their functional potential.</title>
        <authorList>
            <person name="Klatt C.G."/>
            <person name="Wood J.M."/>
            <person name="Rusch D.B."/>
            <person name="Bateson M.M."/>
            <person name="Hamamura N."/>
            <person name="Heidelberg J.F."/>
            <person name="Grossman A.R."/>
            <person name="Bhaya D."/>
            <person name="Cohan F.M."/>
            <person name="Kuhl M."/>
            <person name="Bryant D.A."/>
            <person name="Ward D.M."/>
        </authorList>
    </citation>
    <scope>NUCLEOTIDE SEQUENCE [LARGE SCALE GENOMIC DNA]</scope>
    <source>
        <strain evidence="2">OS</strain>
    </source>
</reference>
<comment type="caution">
    <text evidence="2">The sequence shown here is derived from an EMBL/GenBank/DDBJ whole genome shotgun (WGS) entry which is preliminary data.</text>
</comment>
<feature type="domain" description="DinB-like" evidence="1">
    <location>
        <begin position="13"/>
        <end position="149"/>
    </location>
</feature>
<dbReference type="EMBL" id="PHFL01000065">
    <property type="protein sequence ID" value="RFM23462.1"/>
    <property type="molecule type" value="Genomic_DNA"/>
</dbReference>
<proteinExistence type="predicted"/>
<dbReference type="NCBIfam" id="NF009807">
    <property type="entry name" value="PRK13291.1"/>
    <property type="match status" value="1"/>
</dbReference>
<sequence>MTALSRKQYIHHIEHLPEDLADAVSGLSDEQLDTPYRSGGWTLRQVVHHLADAHMHAYIRMKLAFTEHHPTLKTYDQNAWAELADACEFPIEASILIIKGLHARWAAFLKSIPETDWTRTAFHPENGDMKLETFLEYYAAHGRHHVEQIRKLRQEKGW</sequence>
<protein>
    <submittedName>
        <fullName evidence="2">Putative metal-dependent hydrolase</fullName>
    </submittedName>
</protein>
<dbReference type="SUPFAM" id="SSF109854">
    <property type="entry name" value="DinB/YfiT-like putative metalloenzymes"/>
    <property type="match status" value="1"/>
</dbReference>
<keyword evidence="2" id="KW-0378">Hydrolase</keyword>
<evidence type="ECO:0000313" key="3">
    <source>
        <dbReference type="Proteomes" id="UP000266389"/>
    </source>
</evidence>
<dbReference type="Proteomes" id="UP000266389">
    <property type="component" value="Unassembled WGS sequence"/>
</dbReference>
<accession>A0A395LY53</accession>
<dbReference type="AlphaFoldDB" id="A0A395LY53"/>
<dbReference type="Gene3D" id="1.20.120.450">
    <property type="entry name" value="dinb family like domain"/>
    <property type="match status" value="1"/>
</dbReference>
<evidence type="ECO:0000313" key="2">
    <source>
        <dbReference type="EMBL" id="RFM23462.1"/>
    </source>
</evidence>
<gene>
    <name evidence="2" type="ORF">D0433_11055</name>
</gene>
<dbReference type="InterPro" id="IPR024775">
    <property type="entry name" value="DinB-like"/>
</dbReference>
<dbReference type="GO" id="GO:0016787">
    <property type="term" value="F:hydrolase activity"/>
    <property type="evidence" value="ECO:0007669"/>
    <property type="project" value="UniProtKB-KW"/>
</dbReference>
<evidence type="ECO:0000259" key="1">
    <source>
        <dbReference type="Pfam" id="PF12867"/>
    </source>
</evidence>
<dbReference type="InterPro" id="IPR034660">
    <property type="entry name" value="DinB/YfiT-like"/>
</dbReference>
<dbReference type="Pfam" id="PF12867">
    <property type="entry name" value="DinB_2"/>
    <property type="match status" value="1"/>
</dbReference>